<evidence type="ECO:0000313" key="1">
    <source>
        <dbReference type="EMBL" id="KYP34948.1"/>
    </source>
</evidence>
<dbReference type="AlphaFoldDB" id="A0A151QX65"/>
<proteinExistence type="predicted"/>
<organism evidence="1 2">
    <name type="scientific">Cajanus cajan</name>
    <name type="common">Pigeon pea</name>
    <name type="synonym">Cajanus indicus</name>
    <dbReference type="NCBI Taxonomy" id="3821"/>
    <lineage>
        <taxon>Eukaryota</taxon>
        <taxon>Viridiplantae</taxon>
        <taxon>Streptophyta</taxon>
        <taxon>Embryophyta</taxon>
        <taxon>Tracheophyta</taxon>
        <taxon>Spermatophyta</taxon>
        <taxon>Magnoliopsida</taxon>
        <taxon>eudicotyledons</taxon>
        <taxon>Gunneridae</taxon>
        <taxon>Pentapetalae</taxon>
        <taxon>rosids</taxon>
        <taxon>fabids</taxon>
        <taxon>Fabales</taxon>
        <taxon>Fabaceae</taxon>
        <taxon>Papilionoideae</taxon>
        <taxon>50 kb inversion clade</taxon>
        <taxon>NPAAA clade</taxon>
        <taxon>indigoferoid/millettioid clade</taxon>
        <taxon>Phaseoleae</taxon>
        <taxon>Cajanus</taxon>
    </lineage>
</organism>
<dbReference type="Proteomes" id="UP000075243">
    <property type="component" value="Unassembled WGS sequence"/>
</dbReference>
<gene>
    <name evidence="1" type="ORF">KK1_044040</name>
</gene>
<reference evidence="1" key="1">
    <citation type="journal article" date="2012" name="Nat. Biotechnol.">
        <title>Draft genome sequence of pigeonpea (Cajanus cajan), an orphan legume crop of resource-poor farmers.</title>
        <authorList>
            <person name="Varshney R.K."/>
            <person name="Chen W."/>
            <person name="Li Y."/>
            <person name="Bharti A.K."/>
            <person name="Saxena R.K."/>
            <person name="Schlueter J.A."/>
            <person name="Donoghue M.T."/>
            <person name="Azam S."/>
            <person name="Fan G."/>
            <person name="Whaley A.M."/>
            <person name="Farmer A.D."/>
            <person name="Sheridan J."/>
            <person name="Iwata A."/>
            <person name="Tuteja R."/>
            <person name="Penmetsa R.V."/>
            <person name="Wu W."/>
            <person name="Upadhyaya H.D."/>
            <person name="Yang S.P."/>
            <person name="Shah T."/>
            <person name="Saxena K.B."/>
            <person name="Michael T."/>
            <person name="McCombie W.R."/>
            <person name="Yang B."/>
            <person name="Zhang G."/>
            <person name="Yang H."/>
            <person name="Wang J."/>
            <person name="Spillane C."/>
            <person name="Cook D.R."/>
            <person name="May G.D."/>
            <person name="Xu X."/>
            <person name="Jackson S.A."/>
        </authorList>
    </citation>
    <scope>NUCLEOTIDE SEQUENCE [LARGE SCALE GENOMIC DNA]</scope>
</reference>
<accession>A0A151QX65</accession>
<sequence length="60" mass="6800">MKHLAIDYHFVCDLVSQNKLKVSHIPSSHQLVDLHTKPLATPHHNFLKSNIGVVEFTSIL</sequence>
<keyword evidence="2" id="KW-1185">Reference proteome</keyword>
<evidence type="ECO:0000313" key="2">
    <source>
        <dbReference type="Proteomes" id="UP000075243"/>
    </source>
</evidence>
<evidence type="ECO:0008006" key="3">
    <source>
        <dbReference type="Google" id="ProtNLM"/>
    </source>
</evidence>
<dbReference type="EMBL" id="KQ484476">
    <property type="protein sequence ID" value="KYP34948.1"/>
    <property type="molecule type" value="Genomic_DNA"/>
</dbReference>
<name>A0A151QX65_CAJCA</name>
<dbReference type="Gramene" id="C.cajan_43969.t">
    <property type="protein sequence ID" value="C.cajan_43969.t.cds1"/>
    <property type="gene ID" value="C.cajan_43969"/>
</dbReference>
<protein>
    <recommendedName>
        <fullName evidence="3">Copia protein</fullName>
    </recommendedName>
</protein>